<comment type="caution">
    <text evidence="2">The sequence shown here is derived from an EMBL/GenBank/DDBJ whole genome shotgun (WGS) entry which is preliminary data.</text>
</comment>
<reference evidence="2 3" key="1">
    <citation type="submission" date="2021-09" db="EMBL/GenBank/DDBJ databases">
        <title>The complete genome sequence of a new microorganism.</title>
        <authorList>
            <person name="Zi Z."/>
        </authorList>
    </citation>
    <scope>NUCLEOTIDE SEQUENCE [LARGE SCALE GENOMIC DNA]</scope>
    <source>
        <strain evidence="2 3">WGZ8</strain>
    </source>
</reference>
<feature type="transmembrane region" description="Helical" evidence="1">
    <location>
        <begin position="6"/>
        <end position="32"/>
    </location>
</feature>
<keyword evidence="3" id="KW-1185">Reference proteome</keyword>
<evidence type="ECO:0008006" key="4">
    <source>
        <dbReference type="Google" id="ProtNLM"/>
    </source>
</evidence>
<name>A0ABS7VLS8_9HYPH</name>
<organism evidence="2 3">
    <name type="scientific">Microvirga puerhi</name>
    <dbReference type="NCBI Taxonomy" id="2876078"/>
    <lineage>
        <taxon>Bacteria</taxon>
        <taxon>Pseudomonadati</taxon>
        <taxon>Pseudomonadota</taxon>
        <taxon>Alphaproteobacteria</taxon>
        <taxon>Hyphomicrobiales</taxon>
        <taxon>Methylobacteriaceae</taxon>
        <taxon>Microvirga</taxon>
    </lineage>
</organism>
<evidence type="ECO:0000256" key="1">
    <source>
        <dbReference type="SAM" id="Phobius"/>
    </source>
</evidence>
<accession>A0ABS7VLS8</accession>
<evidence type="ECO:0000313" key="2">
    <source>
        <dbReference type="EMBL" id="MBZ6075967.1"/>
    </source>
</evidence>
<sequence length="130" mass="14636">MVILKILTRLVVVIVLLLGAALSFLIGIDLFYRFHGSLPPLASGLPNTLKEARREFDRRLDDEFPTGSSEAALVARLSQEGWGKTFQKGIEKRVTFRRKQSLLFAQKVSIFWQADTQGRIVAIRGSYSVK</sequence>
<keyword evidence="1" id="KW-1133">Transmembrane helix</keyword>
<gene>
    <name evidence="2" type="ORF">K9B37_06650</name>
</gene>
<evidence type="ECO:0000313" key="3">
    <source>
        <dbReference type="Proteomes" id="UP000704176"/>
    </source>
</evidence>
<dbReference type="EMBL" id="JAIRBM010000004">
    <property type="protein sequence ID" value="MBZ6075967.1"/>
    <property type="molecule type" value="Genomic_DNA"/>
</dbReference>
<keyword evidence="1" id="KW-0472">Membrane</keyword>
<proteinExistence type="predicted"/>
<keyword evidence="1" id="KW-0812">Transmembrane</keyword>
<dbReference type="Proteomes" id="UP000704176">
    <property type="component" value="Unassembled WGS sequence"/>
</dbReference>
<dbReference type="RefSeq" id="WP_224312293.1">
    <property type="nucleotide sequence ID" value="NZ_JAIRBM010000004.1"/>
</dbReference>
<protein>
    <recommendedName>
        <fullName evidence="4">DUF2939 domain-containing protein</fullName>
    </recommendedName>
</protein>